<dbReference type="EMBL" id="JAVHNQ010000006">
    <property type="protein sequence ID" value="KAK6343799.1"/>
    <property type="molecule type" value="Genomic_DNA"/>
</dbReference>
<comment type="caution">
    <text evidence="1">The sequence shown here is derived from an EMBL/GenBank/DDBJ whole genome shotgun (WGS) entry which is preliminary data.</text>
</comment>
<dbReference type="SUPFAM" id="SSF109604">
    <property type="entry name" value="HD-domain/PDEase-like"/>
    <property type="match status" value="1"/>
</dbReference>
<dbReference type="AlphaFoldDB" id="A0AAV9UNW0"/>
<organism evidence="1 2">
    <name type="scientific">Orbilia brochopaga</name>
    <dbReference type="NCBI Taxonomy" id="3140254"/>
    <lineage>
        <taxon>Eukaryota</taxon>
        <taxon>Fungi</taxon>
        <taxon>Dikarya</taxon>
        <taxon>Ascomycota</taxon>
        <taxon>Pezizomycotina</taxon>
        <taxon>Orbiliomycetes</taxon>
        <taxon>Orbiliales</taxon>
        <taxon>Orbiliaceae</taxon>
        <taxon>Orbilia</taxon>
    </lineage>
</organism>
<dbReference type="PANTHER" id="PTHR21174">
    <property type="match status" value="1"/>
</dbReference>
<dbReference type="Proteomes" id="UP001375240">
    <property type="component" value="Unassembled WGS sequence"/>
</dbReference>
<accession>A0AAV9UNW0</accession>
<evidence type="ECO:0000313" key="1">
    <source>
        <dbReference type="EMBL" id="KAK6343799.1"/>
    </source>
</evidence>
<sequence length="240" mass="27635">MAAYDAFLLRYADLLQSCGLSDPERHARVVADAYNQPHRAYHNHAHITFMLDKLDNDILNHGLELTDLERHCVKFAIWWHDYVYDPNARDNEIQSIGAWEEFVNHLSADSAVLSAYKAPVSYLIECTISHTSPASAEAEQSLSPGLVSYFLDLDLAILASPREVYRTYADNIRREYIQYCLDDYRKGRANVLRRFLERGNIFSSSAREHNLPRVEDLESRARENIEWELSELDSGNLPKS</sequence>
<proteinExistence type="predicted"/>
<evidence type="ECO:0000313" key="2">
    <source>
        <dbReference type="Proteomes" id="UP001375240"/>
    </source>
</evidence>
<protein>
    <submittedName>
        <fullName evidence="1">Uncharacterized protein</fullName>
    </submittedName>
</protein>
<keyword evidence="2" id="KW-1185">Reference proteome</keyword>
<dbReference type="PIRSF" id="PIRSF035170">
    <property type="entry name" value="HD_phosphohydro"/>
    <property type="match status" value="1"/>
</dbReference>
<gene>
    <name evidence="1" type="ORF">TWF696_007461</name>
</gene>
<name>A0AAV9UNW0_9PEZI</name>
<dbReference type="InterPro" id="IPR009218">
    <property type="entry name" value="HD_phosphohydro"/>
</dbReference>
<dbReference type="PANTHER" id="PTHR21174:SF0">
    <property type="entry name" value="HD PHOSPHOHYDROLASE FAMILY PROTEIN-RELATED"/>
    <property type="match status" value="1"/>
</dbReference>
<reference evidence="1 2" key="1">
    <citation type="submission" date="2019-10" db="EMBL/GenBank/DDBJ databases">
        <authorList>
            <person name="Palmer J.M."/>
        </authorList>
    </citation>
    <scope>NUCLEOTIDE SEQUENCE [LARGE SCALE GENOMIC DNA]</scope>
    <source>
        <strain evidence="1 2">TWF696</strain>
    </source>
</reference>